<name>A0A9X3AK22_9PSEU</name>
<dbReference type="AlphaFoldDB" id="A0A9X3AK22"/>
<comment type="caution">
    <text evidence="1">The sequence shown here is derived from an EMBL/GenBank/DDBJ whole genome shotgun (WGS) entry which is preliminary data.</text>
</comment>
<evidence type="ECO:0000313" key="2">
    <source>
        <dbReference type="Proteomes" id="UP001141259"/>
    </source>
</evidence>
<keyword evidence="2" id="KW-1185">Reference proteome</keyword>
<proteinExistence type="predicted"/>
<dbReference type="EMBL" id="JANYMP010000023">
    <property type="protein sequence ID" value="MCS7482280.1"/>
    <property type="molecule type" value="Genomic_DNA"/>
</dbReference>
<sequence length="297" mass="31185">MEDQLRRAAFGDEPGTPVWSTLRDGSARERWLAAVVLGGQGHYAAAATVLGALLHDRDRVVASLAASAFASHRRQLGGHAVARGLDARALATAPTSGAPDPDGVDAAGARADALLGLAADAIGAGRTGEARRLLAAVEPRCWRTEVRRGWVAAEIELAEGHAEAAVAPAEAAVEVAREAGAVRHVLKSEVVLGTSLVVWGTADGVARGVELLECDLNHITKRDLWSLIWPTALVLVDHDPFAAGKPPVRATEALSCVLRRADPIGRRLARDSPWVPTALLRSGEPPNADPLSKFLTD</sequence>
<accession>A0A9X3AK22</accession>
<dbReference type="Proteomes" id="UP001141259">
    <property type="component" value="Unassembled WGS sequence"/>
</dbReference>
<gene>
    <name evidence="1" type="ORF">NZH93_35990</name>
</gene>
<reference evidence="1" key="1">
    <citation type="submission" date="2022-08" db="EMBL/GenBank/DDBJ databases">
        <authorList>
            <person name="Tistechok S."/>
            <person name="Samborskyy M."/>
            <person name="Roman I."/>
        </authorList>
    </citation>
    <scope>NUCLEOTIDE SEQUENCE</scope>
    <source>
        <strain evidence="1">DSM 103496</strain>
    </source>
</reference>
<dbReference type="RefSeq" id="WP_259627763.1">
    <property type="nucleotide sequence ID" value="NZ_JANYMP010000023.1"/>
</dbReference>
<evidence type="ECO:0000313" key="1">
    <source>
        <dbReference type="EMBL" id="MCS7482280.1"/>
    </source>
</evidence>
<protein>
    <submittedName>
        <fullName evidence="1">Uncharacterized protein</fullName>
    </submittedName>
</protein>
<organism evidence="1 2">
    <name type="scientific">Umezawaea endophytica</name>
    <dbReference type="NCBI Taxonomy" id="1654476"/>
    <lineage>
        <taxon>Bacteria</taxon>
        <taxon>Bacillati</taxon>
        <taxon>Actinomycetota</taxon>
        <taxon>Actinomycetes</taxon>
        <taxon>Pseudonocardiales</taxon>
        <taxon>Pseudonocardiaceae</taxon>
        <taxon>Umezawaea</taxon>
    </lineage>
</organism>